<dbReference type="RefSeq" id="WP_043127702.1">
    <property type="nucleotide sequence ID" value="NZ_JTDL01000152.1"/>
</dbReference>
<evidence type="ECO:0000313" key="2">
    <source>
        <dbReference type="Proteomes" id="UP000030982"/>
    </source>
</evidence>
<comment type="caution">
    <text evidence="1">The sequence shown here is derived from an EMBL/GenBank/DDBJ whole genome shotgun (WGS) entry which is preliminary data.</text>
</comment>
<reference evidence="1 2" key="1">
    <citation type="submission" date="2014-09" db="EMBL/GenBank/DDBJ databases">
        <title>Genome sequence of Sinomonas sp. MUSC 117.</title>
        <authorList>
            <person name="Lee L.-H."/>
        </authorList>
    </citation>
    <scope>NUCLEOTIDE SEQUENCE [LARGE SCALE GENOMIC DNA]</scope>
    <source>
        <strain evidence="1 2">MUSC 117</strain>
    </source>
</reference>
<dbReference type="Proteomes" id="UP000030982">
    <property type="component" value="Unassembled WGS sequence"/>
</dbReference>
<accession>A0A0B2AA36</accession>
<dbReference type="EMBL" id="JTDL01000152">
    <property type="protein sequence ID" value="KHL00424.1"/>
    <property type="molecule type" value="Genomic_DNA"/>
</dbReference>
<sequence length="132" mass="14411">MTNSTSTIPAGTRVCHRTFGLGKVLPAPTKGRGEALVEFESGAVSIVAAQDFVAIPPEGFKPVFDDDGLAYYDGPTVMAGDVVITRNWQPEEGMIFWLSPSDRKRSDDYFTTGEIRTLIGALQDLLNETDRK</sequence>
<dbReference type="AlphaFoldDB" id="A0A0B2AA36"/>
<proteinExistence type="predicted"/>
<evidence type="ECO:0000313" key="1">
    <source>
        <dbReference type="EMBL" id="KHL00424.1"/>
    </source>
</evidence>
<gene>
    <name evidence="1" type="ORF">LK10_19625</name>
</gene>
<organism evidence="1 2">
    <name type="scientific">Sinomonas humi</name>
    <dbReference type="NCBI Taxonomy" id="1338436"/>
    <lineage>
        <taxon>Bacteria</taxon>
        <taxon>Bacillati</taxon>
        <taxon>Actinomycetota</taxon>
        <taxon>Actinomycetes</taxon>
        <taxon>Micrococcales</taxon>
        <taxon>Micrococcaceae</taxon>
        <taxon>Sinomonas</taxon>
    </lineage>
</organism>
<protein>
    <submittedName>
        <fullName evidence="1">Uncharacterized protein</fullName>
    </submittedName>
</protein>
<keyword evidence="2" id="KW-1185">Reference proteome</keyword>
<name>A0A0B2AA36_9MICC</name>